<evidence type="ECO:0000259" key="3">
    <source>
        <dbReference type="PROSITE" id="PS50158"/>
    </source>
</evidence>
<feature type="region of interest" description="Disordered" evidence="2">
    <location>
        <begin position="427"/>
        <end position="495"/>
    </location>
</feature>
<dbReference type="PANTHER" id="PTHR31286">
    <property type="entry name" value="GLYCINE-RICH CELL WALL STRUCTURAL PROTEIN 1.8-LIKE"/>
    <property type="match status" value="1"/>
</dbReference>
<keyword evidence="5" id="KW-1185">Reference proteome</keyword>
<dbReference type="GO" id="GO:0008270">
    <property type="term" value="F:zinc ion binding"/>
    <property type="evidence" value="ECO:0007669"/>
    <property type="project" value="UniProtKB-KW"/>
</dbReference>
<dbReference type="Gramene" id="evm.model.03.904">
    <property type="protein sequence ID" value="cds.evm.model.03.904"/>
    <property type="gene ID" value="evm.TU.03.904"/>
</dbReference>
<protein>
    <recommendedName>
        <fullName evidence="3">CCHC-type domain-containing protein</fullName>
    </recommendedName>
</protein>
<dbReference type="EnsemblPlants" id="evm.model.03.904">
    <property type="protein sequence ID" value="cds.evm.model.03.904"/>
    <property type="gene ID" value="evm.TU.03.904"/>
</dbReference>
<evidence type="ECO:0000313" key="4">
    <source>
        <dbReference type="EnsemblPlants" id="cds.evm.model.03.904"/>
    </source>
</evidence>
<name>A0A803PAX7_CANSA</name>
<keyword evidence="1" id="KW-0863">Zinc-finger</keyword>
<sequence length="495" mass="56125">MAIGDSPMLSSEEPIQQRCSESMAQMEELLSRTSKLTVTDEEGWEINEEGAADIGKLCLIGRLCTMKPFTRSLLKNILCRLWNLGELEWDLKIKKITAKALFLIISFKQNSTLERILGRTPWVLNAGFLLLERMDGVPTDWETTLTSFTISGRILNLPIKAITKTNMVRLAGMAGEVVDIQEPDINRITINGFFKFTVKNSIQSKIFPGYLFPHEGRRRWLQFQYDRLPYMCFNCGKIGHEVRQCPEVKATILKENGEMEPAYGAWLKVDMTGRIESTSHKETQQMNPSNSQGVGRPIPSRGIEQRTTERESLIPQLNNQKGNSIHTHYINNYQKSSINNEDSILTINSTPPFQIRAEECVQETMESNQQQAEMAIRKRMGSELGKEASMSPNQNRHCKAKFNETVREEFESSGNLFDVPITYDAGKINQPKKQREKRRKFVPKSATRAKNQATETKEWGNSFDAIAGEVSMPCDSTPEQTNEAANSAEQGRRGL</sequence>
<feature type="compositionally biased region" description="Polar residues" evidence="2">
    <location>
        <begin position="477"/>
        <end position="489"/>
    </location>
</feature>
<reference evidence="4" key="2">
    <citation type="submission" date="2021-03" db="UniProtKB">
        <authorList>
            <consortium name="EnsemblPlants"/>
        </authorList>
    </citation>
    <scope>IDENTIFICATION</scope>
</reference>
<dbReference type="GO" id="GO:0003676">
    <property type="term" value="F:nucleic acid binding"/>
    <property type="evidence" value="ECO:0007669"/>
    <property type="project" value="InterPro"/>
</dbReference>
<dbReference type="PANTHER" id="PTHR31286:SF167">
    <property type="entry name" value="OS09G0268800 PROTEIN"/>
    <property type="match status" value="1"/>
</dbReference>
<dbReference type="InterPro" id="IPR001878">
    <property type="entry name" value="Znf_CCHC"/>
</dbReference>
<evidence type="ECO:0000256" key="1">
    <source>
        <dbReference type="PROSITE-ProRule" id="PRU00047"/>
    </source>
</evidence>
<dbReference type="EMBL" id="UZAU01000269">
    <property type="status" value="NOT_ANNOTATED_CDS"/>
    <property type="molecule type" value="Genomic_DNA"/>
</dbReference>
<feature type="domain" description="CCHC-type" evidence="3">
    <location>
        <begin position="232"/>
        <end position="247"/>
    </location>
</feature>
<dbReference type="InterPro" id="IPR025836">
    <property type="entry name" value="Zn_knuckle_CX2CX4HX4C"/>
</dbReference>
<evidence type="ECO:0000256" key="2">
    <source>
        <dbReference type="SAM" id="MobiDB-lite"/>
    </source>
</evidence>
<dbReference type="Proteomes" id="UP000596661">
    <property type="component" value="Chromosome 3"/>
</dbReference>
<feature type="region of interest" description="Disordered" evidence="2">
    <location>
        <begin position="278"/>
        <end position="300"/>
    </location>
</feature>
<dbReference type="OMA" id="IHTHYIN"/>
<dbReference type="SMART" id="SM00343">
    <property type="entry name" value="ZnF_C2HC"/>
    <property type="match status" value="1"/>
</dbReference>
<dbReference type="InterPro" id="IPR040256">
    <property type="entry name" value="At4g02000-like"/>
</dbReference>
<accession>A0A803PAX7</accession>
<feature type="compositionally biased region" description="Basic residues" evidence="2">
    <location>
        <begin position="430"/>
        <end position="442"/>
    </location>
</feature>
<reference evidence="4" key="1">
    <citation type="submission" date="2018-11" db="EMBL/GenBank/DDBJ databases">
        <authorList>
            <person name="Grassa J C."/>
        </authorList>
    </citation>
    <scope>NUCLEOTIDE SEQUENCE [LARGE SCALE GENOMIC DNA]</scope>
</reference>
<keyword evidence="1" id="KW-0862">Zinc</keyword>
<feature type="compositionally biased region" description="Polar residues" evidence="2">
    <location>
        <begin position="284"/>
        <end position="293"/>
    </location>
</feature>
<proteinExistence type="predicted"/>
<dbReference type="SUPFAM" id="SSF57756">
    <property type="entry name" value="Retrovirus zinc finger-like domains"/>
    <property type="match status" value="1"/>
</dbReference>
<organism evidence="4 5">
    <name type="scientific">Cannabis sativa</name>
    <name type="common">Hemp</name>
    <name type="synonym">Marijuana</name>
    <dbReference type="NCBI Taxonomy" id="3483"/>
    <lineage>
        <taxon>Eukaryota</taxon>
        <taxon>Viridiplantae</taxon>
        <taxon>Streptophyta</taxon>
        <taxon>Embryophyta</taxon>
        <taxon>Tracheophyta</taxon>
        <taxon>Spermatophyta</taxon>
        <taxon>Magnoliopsida</taxon>
        <taxon>eudicotyledons</taxon>
        <taxon>Gunneridae</taxon>
        <taxon>Pentapetalae</taxon>
        <taxon>rosids</taxon>
        <taxon>fabids</taxon>
        <taxon>Rosales</taxon>
        <taxon>Cannabaceae</taxon>
        <taxon>Cannabis</taxon>
    </lineage>
</organism>
<evidence type="ECO:0000313" key="5">
    <source>
        <dbReference type="Proteomes" id="UP000596661"/>
    </source>
</evidence>
<dbReference type="InterPro" id="IPR036875">
    <property type="entry name" value="Znf_CCHC_sf"/>
</dbReference>
<keyword evidence="1" id="KW-0479">Metal-binding</keyword>
<dbReference type="Pfam" id="PF14392">
    <property type="entry name" value="zf-CCHC_4"/>
    <property type="match status" value="1"/>
</dbReference>
<dbReference type="PROSITE" id="PS50158">
    <property type="entry name" value="ZF_CCHC"/>
    <property type="match status" value="1"/>
</dbReference>
<dbReference type="AlphaFoldDB" id="A0A803PAX7"/>